<sequence length="882" mass="96347">MGCGAMEMRKKRLLVVLMVVLASASLLRFSGERLVVVGSEAIASSGDLLEQIIPKRSLNPADMQSVVRNIDFSILHGIVTDSSDTKLNRKFVIEGSHEKGQSTLPNCQNKHILLHVSGEDIHRNQYSEYLASLFGWDTLPRRHLADQPNGVMAPTLAPSPAPAPAPVSVLSPDHGVESPSYSPPPSSFRDLSGPSPSPTFNDEFSGGSDSPSLPPQKHKKSKSSVAITVVLTAAGATVLVALLFCCCKRCLRNDGDDRLKDERPLLALSMSDFSGSSHKSGVLDAAIQKDKIESLSLKLESSRNGHIVNLDGCGETPASKIPSGIPTSSNELPNASSNDIASVLPPLLPLKPPPGRKVASTPPSPPAASPPPPPKPKPGPPPPPPPKSAPLPPKAAPPRPPQAFSKVPHPSSHRSSDESSDAHAPKTKLKPLFWDKVSTSPERSMVWNEIKSGSFQFNEEMIETLFGYRSDDKGKNENKKASSSHDPPQYIQLLEPKKSQNLAISLKAMSVKVDEFRDALIEGNELPAELLQTLLRMTPTTDEELKLRLYTGEPYLLGPGEQFLKAIMDIPFAFKRMDSLLFMTSLQEDVSSSKESFACYVASKELRNSRLFLKLLEAVLKLGNRMNDGTFRGGAQAFKLDTLLKLSDVKGTDGKTTLLQFVVQEIIRSEGARAVRMAKEKRSNSKLTTSSMASHDQPNDSLEESEDHYRNLGLNIVSSLSTELKNVKKAAGMDADVLSTTLASLGRKLLKTKELLNTDMKSMGEESGFHQSLKSFVEHAEADISWLLEEEKRVRSLVKSTTDYFHGNSGRDEGLRLFVIVRDFLGMLDKTCKEVRESQKKVVKTKSRDNPTLAPVLEPQQRLFPAMRDRRVDSSSSDDEGS</sequence>
<feature type="compositionally biased region" description="Polar residues" evidence="5">
    <location>
        <begin position="198"/>
        <end position="211"/>
    </location>
</feature>
<feature type="compositionally biased region" description="Polar residues" evidence="5">
    <location>
        <begin position="685"/>
        <end position="700"/>
    </location>
</feature>
<feature type="domain" description="FH2" evidence="7">
    <location>
        <begin position="419"/>
        <end position="854"/>
    </location>
</feature>
<dbReference type="PROSITE" id="PS51444">
    <property type="entry name" value="FH2"/>
    <property type="match status" value="1"/>
</dbReference>
<dbReference type="InterPro" id="IPR027643">
    <property type="entry name" value="Formin-like_plant"/>
</dbReference>
<dbReference type="InterPro" id="IPR015425">
    <property type="entry name" value="FH2_Formin"/>
</dbReference>
<proteinExistence type="inferred from homology"/>
<feature type="region of interest" description="Disordered" evidence="5">
    <location>
        <begin position="677"/>
        <end position="706"/>
    </location>
</feature>
<evidence type="ECO:0000313" key="8">
    <source>
        <dbReference type="EMBL" id="KAJ6837573.1"/>
    </source>
</evidence>
<reference evidence="8" key="2">
    <citation type="submission" date="2023-04" db="EMBL/GenBank/DDBJ databases">
        <authorList>
            <person name="Bruccoleri R.E."/>
            <person name="Oakeley E.J."/>
            <person name="Faust A.-M."/>
            <person name="Dessus-Babus S."/>
            <person name="Altorfer M."/>
            <person name="Burckhardt D."/>
            <person name="Oertli M."/>
            <person name="Naumann U."/>
            <person name="Petersen F."/>
            <person name="Wong J."/>
        </authorList>
    </citation>
    <scope>NUCLEOTIDE SEQUENCE</scope>
    <source>
        <strain evidence="8">GSM-AAB239-AS_SAM_17_03QT</strain>
        <tissue evidence="8">Leaf</tissue>
    </source>
</reference>
<dbReference type="Proteomes" id="UP001140949">
    <property type="component" value="Unassembled WGS sequence"/>
</dbReference>
<accession>A0AAX6H9R1</accession>
<evidence type="ECO:0000259" key="7">
    <source>
        <dbReference type="PROSITE" id="PS51444"/>
    </source>
</evidence>
<feature type="region of interest" description="Disordered" evidence="5">
    <location>
        <begin position="468"/>
        <end position="488"/>
    </location>
</feature>
<dbReference type="SUPFAM" id="SSF101447">
    <property type="entry name" value="Formin homology 2 domain (FH2 domain)"/>
    <property type="match status" value="1"/>
</dbReference>
<keyword evidence="9" id="KW-1185">Reference proteome</keyword>
<evidence type="ECO:0000256" key="6">
    <source>
        <dbReference type="SAM" id="SignalP"/>
    </source>
</evidence>
<name>A0AAX6H9R1_IRIPA</name>
<comment type="similarity">
    <text evidence="3">Belongs to the formin-like family. Class-I subfamily.</text>
</comment>
<evidence type="ECO:0000313" key="9">
    <source>
        <dbReference type="Proteomes" id="UP001140949"/>
    </source>
</evidence>
<dbReference type="GO" id="GO:0051015">
    <property type="term" value="F:actin filament binding"/>
    <property type="evidence" value="ECO:0007669"/>
    <property type="project" value="InterPro"/>
</dbReference>
<dbReference type="Pfam" id="PF02181">
    <property type="entry name" value="FH2"/>
    <property type="match status" value="1"/>
</dbReference>
<comment type="subcellular location">
    <subcellularLocation>
        <location evidence="1">Membrane</location>
        <topology evidence="1">Single-pass membrane protein</topology>
    </subcellularLocation>
</comment>
<dbReference type="GO" id="GO:0045010">
    <property type="term" value="P:actin nucleation"/>
    <property type="evidence" value="ECO:0007669"/>
    <property type="project" value="InterPro"/>
</dbReference>
<feature type="compositionally biased region" description="Polar residues" evidence="5">
    <location>
        <begin position="325"/>
        <end position="340"/>
    </location>
</feature>
<protein>
    <recommendedName>
        <fullName evidence="4">Formin-like protein</fullName>
    </recommendedName>
</protein>
<feature type="chain" id="PRO_5043321154" description="Formin-like protein" evidence="6">
    <location>
        <begin position="25"/>
        <end position="882"/>
    </location>
</feature>
<feature type="region of interest" description="Disordered" evidence="5">
    <location>
        <begin position="841"/>
        <end position="882"/>
    </location>
</feature>
<reference evidence="8" key="1">
    <citation type="journal article" date="2023" name="GigaByte">
        <title>Genome assembly of the bearded iris, Iris pallida Lam.</title>
        <authorList>
            <person name="Bruccoleri R.E."/>
            <person name="Oakeley E.J."/>
            <person name="Faust A.M.E."/>
            <person name="Altorfer M."/>
            <person name="Dessus-Babus S."/>
            <person name="Burckhardt D."/>
            <person name="Oertli M."/>
            <person name="Naumann U."/>
            <person name="Petersen F."/>
            <person name="Wong J."/>
        </authorList>
    </citation>
    <scope>NUCLEOTIDE SEQUENCE</scope>
    <source>
        <strain evidence="8">GSM-AAB239-AS_SAM_17_03QT</strain>
    </source>
</reference>
<dbReference type="EMBL" id="JANAVB010011394">
    <property type="protein sequence ID" value="KAJ6837573.1"/>
    <property type="molecule type" value="Genomic_DNA"/>
</dbReference>
<evidence type="ECO:0000256" key="5">
    <source>
        <dbReference type="SAM" id="MobiDB-lite"/>
    </source>
</evidence>
<keyword evidence="2 6" id="KW-0732">Signal</keyword>
<feature type="compositionally biased region" description="Pro residues" evidence="5">
    <location>
        <begin position="346"/>
        <end position="355"/>
    </location>
</feature>
<dbReference type="SMART" id="SM00498">
    <property type="entry name" value="FH2"/>
    <property type="match status" value="1"/>
</dbReference>
<dbReference type="AlphaFoldDB" id="A0AAX6H9R1"/>
<dbReference type="PANTHER" id="PTHR23213">
    <property type="entry name" value="FORMIN-RELATED"/>
    <property type="match status" value="1"/>
</dbReference>
<dbReference type="GO" id="GO:0016020">
    <property type="term" value="C:membrane"/>
    <property type="evidence" value="ECO:0007669"/>
    <property type="project" value="UniProtKB-SubCell"/>
</dbReference>
<evidence type="ECO:0000256" key="3">
    <source>
        <dbReference type="ARBA" id="ARBA00025793"/>
    </source>
</evidence>
<feature type="region of interest" description="Disordered" evidence="5">
    <location>
        <begin position="308"/>
        <end position="427"/>
    </location>
</feature>
<evidence type="ECO:0000256" key="1">
    <source>
        <dbReference type="ARBA" id="ARBA00004167"/>
    </source>
</evidence>
<feature type="compositionally biased region" description="Basic and acidic residues" evidence="5">
    <location>
        <begin position="469"/>
        <end position="480"/>
    </location>
</feature>
<dbReference type="PANTHER" id="PTHR23213:SF269">
    <property type="entry name" value="FORMIN-LIKE PROTEIN 5"/>
    <property type="match status" value="1"/>
</dbReference>
<feature type="signal peptide" evidence="6">
    <location>
        <begin position="1"/>
        <end position="24"/>
    </location>
</feature>
<comment type="caution">
    <text evidence="8">The sequence shown here is derived from an EMBL/GenBank/DDBJ whole genome shotgun (WGS) entry which is preliminary data.</text>
</comment>
<dbReference type="Gene3D" id="1.20.58.2220">
    <property type="entry name" value="Formin, FH2 domain"/>
    <property type="match status" value="1"/>
</dbReference>
<feature type="compositionally biased region" description="Basic and acidic residues" evidence="5">
    <location>
        <begin position="414"/>
        <end position="424"/>
    </location>
</feature>
<gene>
    <name evidence="8" type="ORF">M6B38_119580</name>
</gene>
<organism evidence="8 9">
    <name type="scientific">Iris pallida</name>
    <name type="common">Sweet iris</name>
    <dbReference type="NCBI Taxonomy" id="29817"/>
    <lineage>
        <taxon>Eukaryota</taxon>
        <taxon>Viridiplantae</taxon>
        <taxon>Streptophyta</taxon>
        <taxon>Embryophyta</taxon>
        <taxon>Tracheophyta</taxon>
        <taxon>Spermatophyta</taxon>
        <taxon>Magnoliopsida</taxon>
        <taxon>Liliopsida</taxon>
        <taxon>Asparagales</taxon>
        <taxon>Iridaceae</taxon>
        <taxon>Iridoideae</taxon>
        <taxon>Irideae</taxon>
        <taxon>Iris</taxon>
    </lineage>
</organism>
<feature type="compositionally biased region" description="Pro residues" evidence="5">
    <location>
        <begin position="362"/>
        <end position="401"/>
    </location>
</feature>
<evidence type="ECO:0000256" key="2">
    <source>
        <dbReference type="ARBA" id="ARBA00022729"/>
    </source>
</evidence>
<dbReference type="InterPro" id="IPR042201">
    <property type="entry name" value="FH2_Formin_sf"/>
</dbReference>
<feature type="region of interest" description="Disordered" evidence="5">
    <location>
        <begin position="150"/>
        <end position="221"/>
    </location>
</feature>
<evidence type="ECO:0000256" key="4">
    <source>
        <dbReference type="RuleBase" id="RU361260"/>
    </source>
</evidence>